<dbReference type="GO" id="GO:0019305">
    <property type="term" value="P:dTDP-rhamnose biosynthetic process"/>
    <property type="evidence" value="ECO:0007669"/>
    <property type="project" value="TreeGrafter"/>
</dbReference>
<comment type="function">
    <text evidence="2">Catalyzes the epimerization of the C3' and C5'positions of dTDP-6-deoxy-D-xylo-4-hexulose, forming dTDP-6-deoxy-L-lyxo-4-hexulose.</text>
</comment>
<evidence type="ECO:0000313" key="11">
    <source>
        <dbReference type="Proteomes" id="UP000295293"/>
    </source>
</evidence>
<feature type="active site" description="Proton acceptor" evidence="8">
    <location>
        <position position="65"/>
    </location>
</feature>
<dbReference type="Gene3D" id="2.60.120.10">
    <property type="entry name" value="Jelly Rolls"/>
    <property type="match status" value="1"/>
</dbReference>
<evidence type="ECO:0000256" key="9">
    <source>
        <dbReference type="PIRSR" id="PIRSR600888-3"/>
    </source>
</evidence>
<evidence type="ECO:0000256" key="7">
    <source>
        <dbReference type="ARBA" id="ARBA00033311"/>
    </source>
</evidence>
<dbReference type="GO" id="GO:0000271">
    <property type="term" value="P:polysaccharide biosynthetic process"/>
    <property type="evidence" value="ECO:0007669"/>
    <property type="project" value="TreeGrafter"/>
</dbReference>
<dbReference type="EC" id="5.1.3.13" evidence="3"/>
<gene>
    <name evidence="10" type="ORF">DFR29_101332</name>
</gene>
<dbReference type="GO" id="GO:0008830">
    <property type="term" value="F:dTDP-4-dehydrorhamnose 3,5-epimerase activity"/>
    <property type="evidence" value="ECO:0007669"/>
    <property type="project" value="UniProtKB-EC"/>
</dbReference>
<dbReference type="AlphaFoldDB" id="A0A4R6ZAI5"/>
<dbReference type="GO" id="GO:0005829">
    <property type="term" value="C:cytosol"/>
    <property type="evidence" value="ECO:0007669"/>
    <property type="project" value="TreeGrafter"/>
</dbReference>
<evidence type="ECO:0000256" key="5">
    <source>
        <dbReference type="ARBA" id="ARBA00029758"/>
    </source>
</evidence>
<evidence type="ECO:0000256" key="8">
    <source>
        <dbReference type="PIRSR" id="PIRSR600888-1"/>
    </source>
</evidence>
<feature type="active site" description="Proton donor" evidence="8">
    <location>
        <position position="135"/>
    </location>
</feature>
<evidence type="ECO:0000256" key="2">
    <source>
        <dbReference type="ARBA" id="ARBA00001997"/>
    </source>
</evidence>
<sequence>MNPARLHPTPLAGLTVIESGSVSDTRGRFSRIFCEDELSALQAGLHFPQVNLSETCQRGCVRGLHFQYPPAADAKLIRCLRGRVFDVAVDLRARSPTFLRWHAVELDALSSLQVFIPAGFAHGFQALSDDVQMLYLHTARWSRAHEGGLRYDDPSLDIAWPLPPVQVSARDATAALLDAQFAGLAP</sequence>
<organism evidence="10 11">
    <name type="scientific">Tahibacter aquaticus</name>
    <dbReference type="NCBI Taxonomy" id="520092"/>
    <lineage>
        <taxon>Bacteria</taxon>
        <taxon>Pseudomonadati</taxon>
        <taxon>Pseudomonadota</taxon>
        <taxon>Gammaproteobacteria</taxon>
        <taxon>Lysobacterales</taxon>
        <taxon>Rhodanobacteraceae</taxon>
        <taxon>Tahibacter</taxon>
    </lineage>
</organism>
<name>A0A4R6ZAI5_9GAMM</name>
<evidence type="ECO:0000313" key="10">
    <source>
        <dbReference type="EMBL" id="TDR48709.1"/>
    </source>
</evidence>
<dbReference type="RefSeq" id="WP_133816820.1">
    <property type="nucleotide sequence ID" value="NZ_SNZH01000001.1"/>
</dbReference>
<dbReference type="InterPro" id="IPR011051">
    <property type="entry name" value="RmlC_Cupin_sf"/>
</dbReference>
<keyword evidence="11" id="KW-1185">Reference proteome</keyword>
<dbReference type="PANTHER" id="PTHR21047">
    <property type="entry name" value="DTDP-6-DEOXY-D-GLUCOSE-3,5 EPIMERASE"/>
    <property type="match status" value="1"/>
</dbReference>
<evidence type="ECO:0000256" key="3">
    <source>
        <dbReference type="ARBA" id="ARBA00012098"/>
    </source>
</evidence>
<dbReference type="OrthoDB" id="9800680at2"/>
<reference evidence="10 11" key="1">
    <citation type="submission" date="2019-03" db="EMBL/GenBank/DDBJ databases">
        <title>Genomic Encyclopedia of Type Strains, Phase IV (KMG-IV): sequencing the most valuable type-strain genomes for metagenomic binning, comparative biology and taxonomic classification.</title>
        <authorList>
            <person name="Goeker M."/>
        </authorList>
    </citation>
    <scope>NUCLEOTIDE SEQUENCE [LARGE SCALE GENOMIC DNA]</scope>
    <source>
        <strain evidence="10 11">DSM 21667</strain>
    </source>
</reference>
<evidence type="ECO:0000256" key="6">
    <source>
        <dbReference type="ARBA" id="ARBA00031424"/>
    </source>
</evidence>
<proteinExistence type="predicted"/>
<dbReference type="Pfam" id="PF00908">
    <property type="entry name" value="dTDP_sugar_isom"/>
    <property type="match status" value="1"/>
</dbReference>
<evidence type="ECO:0000256" key="1">
    <source>
        <dbReference type="ARBA" id="ARBA00001298"/>
    </source>
</evidence>
<dbReference type="InterPro" id="IPR000888">
    <property type="entry name" value="RmlC-like"/>
</dbReference>
<evidence type="ECO:0000256" key="4">
    <source>
        <dbReference type="ARBA" id="ARBA00019595"/>
    </source>
</evidence>
<dbReference type="CDD" id="cd00438">
    <property type="entry name" value="cupin_RmlC"/>
    <property type="match status" value="1"/>
</dbReference>
<dbReference type="SUPFAM" id="SSF51182">
    <property type="entry name" value="RmlC-like cupins"/>
    <property type="match status" value="1"/>
</dbReference>
<dbReference type="PANTHER" id="PTHR21047:SF2">
    <property type="entry name" value="THYMIDINE DIPHOSPHO-4-KETO-RHAMNOSE 3,5-EPIMERASE"/>
    <property type="match status" value="1"/>
</dbReference>
<comment type="caution">
    <text evidence="10">The sequence shown here is derived from an EMBL/GenBank/DDBJ whole genome shotgun (WGS) entry which is preliminary data.</text>
</comment>
<protein>
    <recommendedName>
        <fullName evidence="4">dTDP-4-dehydrorhamnose 3,5-epimerase</fullName>
        <ecNumber evidence="3">5.1.3.13</ecNumber>
    </recommendedName>
    <alternativeName>
        <fullName evidence="6">Thymidine diphospho-4-keto-rhamnose 3,5-epimerase</fullName>
    </alternativeName>
    <alternativeName>
        <fullName evidence="5">dTDP-4-keto-6-deoxyglucose 3,5-epimerase</fullName>
    </alternativeName>
    <alternativeName>
        <fullName evidence="7">dTDP-6-deoxy-D-xylo-4-hexulose 3,5-epimerase</fullName>
    </alternativeName>
</protein>
<dbReference type="Proteomes" id="UP000295293">
    <property type="component" value="Unassembled WGS sequence"/>
</dbReference>
<accession>A0A4R6ZAI5</accession>
<dbReference type="InterPro" id="IPR014710">
    <property type="entry name" value="RmlC-like_jellyroll"/>
</dbReference>
<feature type="site" description="Participates in a stacking interaction with the thymidine ring of dTDP-4-oxo-6-deoxyglucose" evidence="9">
    <location>
        <position position="141"/>
    </location>
</feature>
<dbReference type="EMBL" id="SNZH01000001">
    <property type="protein sequence ID" value="TDR48709.1"/>
    <property type="molecule type" value="Genomic_DNA"/>
</dbReference>
<comment type="catalytic activity">
    <reaction evidence="1">
        <text>dTDP-4-dehydro-6-deoxy-alpha-D-glucose = dTDP-4-dehydro-beta-L-rhamnose</text>
        <dbReference type="Rhea" id="RHEA:16969"/>
        <dbReference type="ChEBI" id="CHEBI:57649"/>
        <dbReference type="ChEBI" id="CHEBI:62830"/>
        <dbReference type="EC" id="5.1.3.13"/>
    </reaction>
</comment>